<dbReference type="PANTHER" id="PTHR47876">
    <property type="entry name" value="OS08G0260000 PROTEIN"/>
    <property type="match status" value="1"/>
</dbReference>
<dbReference type="AlphaFoldDB" id="A0AAD3Y907"/>
<keyword evidence="4" id="KW-1185">Reference proteome</keyword>
<protein>
    <recommendedName>
        <fullName evidence="2">PAS fold-2 domain-containing protein</fullName>
    </recommendedName>
</protein>
<evidence type="ECO:0000256" key="1">
    <source>
        <dbReference type="SAM" id="SignalP"/>
    </source>
</evidence>
<dbReference type="Proteomes" id="UP001279734">
    <property type="component" value="Unassembled WGS sequence"/>
</dbReference>
<comment type="caution">
    <text evidence="3">The sequence shown here is derived from an EMBL/GenBank/DDBJ whole genome shotgun (WGS) entry which is preliminary data.</text>
</comment>
<evidence type="ECO:0000313" key="4">
    <source>
        <dbReference type="Proteomes" id="UP001279734"/>
    </source>
</evidence>
<keyword evidence="1" id="KW-0732">Signal</keyword>
<sequence length="137" mass="14957">MGLRIAGIVSVSLTFLGFTFSEINKRTNSRSASSHSRHDSGVVSQTPIDARFHDEFERSERLVDYSSSTAFNVSASITSDPATVSAYLQKTQRGSLIQPFGCLISADEKTFGVLAYSENARELLDLAAHVVPNIEQQ</sequence>
<dbReference type="SUPFAM" id="SSF55785">
    <property type="entry name" value="PYP-like sensor domain (PAS domain)"/>
    <property type="match status" value="1"/>
</dbReference>
<evidence type="ECO:0000313" key="3">
    <source>
        <dbReference type="EMBL" id="GMH32069.1"/>
    </source>
</evidence>
<feature type="chain" id="PRO_5042179259" description="PAS fold-2 domain-containing protein" evidence="1">
    <location>
        <begin position="22"/>
        <end position="137"/>
    </location>
</feature>
<feature type="domain" description="PAS fold-2" evidence="2">
    <location>
        <begin position="86"/>
        <end position="128"/>
    </location>
</feature>
<name>A0AAD3Y907_NEPGR</name>
<dbReference type="GO" id="GO:0006355">
    <property type="term" value="P:regulation of DNA-templated transcription"/>
    <property type="evidence" value="ECO:0007669"/>
    <property type="project" value="InterPro"/>
</dbReference>
<reference evidence="3" key="1">
    <citation type="submission" date="2023-05" db="EMBL/GenBank/DDBJ databases">
        <title>Nepenthes gracilis genome sequencing.</title>
        <authorList>
            <person name="Fukushima K."/>
        </authorList>
    </citation>
    <scope>NUCLEOTIDE SEQUENCE</scope>
    <source>
        <strain evidence="3">SING2019-196</strain>
    </source>
</reference>
<accession>A0AAD3Y907</accession>
<gene>
    <name evidence="3" type="ORF">Nepgr_033913</name>
</gene>
<dbReference type="InterPro" id="IPR013654">
    <property type="entry name" value="PAS_2"/>
</dbReference>
<organism evidence="3 4">
    <name type="scientific">Nepenthes gracilis</name>
    <name type="common">Slender pitcher plant</name>
    <dbReference type="NCBI Taxonomy" id="150966"/>
    <lineage>
        <taxon>Eukaryota</taxon>
        <taxon>Viridiplantae</taxon>
        <taxon>Streptophyta</taxon>
        <taxon>Embryophyta</taxon>
        <taxon>Tracheophyta</taxon>
        <taxon>Spermatophyta</taxon>
        <taxon>Magnoliopsida</taxon>
        <taxon>eudicotyledons</taxon>
        <taxon>Gunneridae</taxon>
        <taxon>Pentapetalae</taxon>
        <taxon>Caryophyllales</taxon>
        <taxon>Nepenthaceae</taxon>
        <taxon>Nepenthes</taxon>
    </lineage>
</organism>
<dbReference type="Pfam" id="PF08446">
    <property type="entry name" value="PAS_2"/>
    <property type="match status" value="1"/>
</dbReference>
<evidence type="ECO:0000259" key="2">
    <source>
        <dbReference type="Pfam" id="PF08446"/>
    </source>
</evidence>
<dbReference type="PANTHER" id="PTHR47876:SF3">
    <property type="entry name" value="PHYTOCHROME 1"/>
    <property type="match status" value="1"/>
</dbReference>
<feature type="signal peptide" evidence="1">
    <location>
        <begin position="1"/>
        <end position="21"/>
    </location>
</feature>
<dbReference type="Gene3D" id="3.30.450.20">
    <property type="entry name" value="PAS domain"/>
    <property type="match status" value="1"/>
</dbReference>
<proteinExistence type="predicted"/>
<dbReference type="EMBL" id="BSYO01000055">
    <property type="protein sequence ID" value="GMH32069.1"/>
    <property type="molecule type" value="Genomic_DNA"/>
</dbReference>
<dbReference type="InterPro" id="IPR035965">
    <property type="entry name" value="PAS-like_dom_sf"/>
</dbReference>